<dbReference type="Proteomes" id="UP000617340">
    <property type="component" value="Unassembled WGS sequence"/>
</dbReference>
<dbReference type="AlphaFoldDB" id="A0A834NPI8"/>
<feature type="compositionally biased region" description="Polar residues" evidence="1">
    <location>
        <begin position="36"/>
        <end position="45"/>
    </location>
</feature>
<evidence type="ECO:0000313" key="3">
    <source>
        <dbReference type="Proteomes" id="UP000617340"/>
    </source>
</evidence>
<name>A0A834NPI8_VESGE</name>
<feature type="compositionally biased region" description="Gly residues" evidence="1">
    <location>
        <begin position="1"/>
        <end position="14"/>
    </location>
</feature>
<feature type="compositionally biased region" description="Acidic residues" evidence="1">
    <location>
        <begin position="70"/>
        <end position="89"/>
    </location>
</feature>
<reference evidence="2" key="1">
    <citation type="journal article" date="2020" name="G3 (Bethesda)">
        <title>High-Quality Assemblies for Three Invasive Social Wasps from the &lt;i&gt;Vespula&lt;/i&gt; Genus.</title>
        <authorList>
            <person name="Harrop T.W.R."/>
            <person name="Guhlin J."/>
            <person name="McLaughlin G.M."/>
            <person name="Permina E."/>
            <person name="Stockwell P."/>
            <person name="Gilligan J."/>
            <person name="Le Lec M.F."/>
            <person name="Gruber M.A.M."/>
            <person name="Quinn O."/>
            <person name="Lovegrove M."/>
            <person name="Duncan E.J."/>
            <person name="Remnant E.J."/>
            <person name="Van Eeckhoven J."/>
            <person name="Graham B."/>
            <person name="Knapp R.A."/>
            <person name="Langford K.W."/>
            <person name="Kronenberg Z."/>
            <person name="Press M.O."/>
            <person name="Eacker S.M."/>
            <person name="Wilson-Rankin E.E."/>
            <person name="Purcell J."/>
            <person name="Lester P.J."/>
            <person name="Dearden P.K."/>
        </authorList>
    </citation>
    <scope>NUCLEOTIDE SEQUENCE</scope>
    <source>
        <strain evidence="2">Linc-1</strain>
    </source>
</reference>
<feature type="compositionally biased region" description="Low complexity" evidence="1">
    <location>
        <begin position="99"/>
        <end position="115"/>
    </location>
</feature>
<evidence type="ECO:0000313" key="2">
    <source>
        <dbReference type="EMBL" id="KAF7415010.1"/>
    </source>
</evidence>
<protein>
    <submittedName>
        <fullName evidence="2">Uncharacterized protein</fullName>
    </submittedName>
</protein>
<sequence length="115" mass="12499">MQRAVAGGGPGPLGLQGPPRSVKISPVNIQDEPGDPTSQNVTRTRIMSRFHPQAVEPLRRDDFRKVGMVVDDDNDDNDDNDSDDVDDDVSGSGDGDSRGGVSNKQQQQQQQQQQE</sequence>
<accession>A0A834NPI8</accession>
<gene>
    <name evidence="2" type="ORF">HZH68_003499</name>
</gene>
<dbReference type="EMBL" id="JACSDZ010000002">
    <property type="protein sequence ID" value="KAF7415010.1"/>
    <property type="molecule type" value="Genomic_DNA"/>
</dbReference>
<feature type="region of interest" description="Disordered" evidence="1">
    <location>
        <begin position="1"/>
        <end position="115"/>
    </location>
</feature>
<evidence type="ECO:0000256" key="1">
    <source>
        <dbReference type="SAM" id="MobiDB-lite"/>
    </source>
</evidence>
<proteinExistence type="predicted"/>
<keyword evidence="3" id="KW-1185">Reference proteome</keyword>
<comment type="caution">
    <text evidence="2">The sequence shown here is derived from an EMBL/GenBank/DDBJ whole genome shotgun (WGS) entry which is preliminary data.</text>
</comment>
<organism evidence="2 3">
    <name type="scientific">Vespula germanica</name>
    <name type="common">German yellow jacket</name>
    <name type="synonym">Paravespula germanica</name>
    <dbReference type="NCBI Taxonomy" id="30212"/>
    <lineage>
        <taxon>Eukaryota</taxon>
        <taxon>Metazoa</taxon>
        <taxon>Ecdysozoa</taxon>
        <taxon>Arthropoda</taxon>
        <taxon>Hexapoda</taxon>
        <taxon>Insecta</taxon>
        <taxon>Pterygota</taxon>
        <taxon>Neoptera</taxon>
        <taxon>Endopterygota</taxon>
        <taxon>Hymenoptera</taxon>
        <taxon>Apocrita</taxon>
        <taxon>Aculeata</taxon>
        <taxon>Vespoidea</taxon>
        <taxon>Vespidae</taxon>
        <taxon>Vespinae</taxon>
        <taxon>Vespula</taxon>
    </lineage>
</organism>